<dbReference type="Proteomes" id="UP001165079">
    <property type="component" value="Unassembled WGS sequence"/>
</dbReference>
<evidence type="ECO:0000313" key="3">
    <source>
        <dbReference type="Proteomes" id="UP001165079"/>
    </source>
</evidence>
<sequence length="258" mass="27816">MHLSSLHRYPVKSLLGESLQRAHLTETGLDGDRRYALLDTATGLIASAKHPRLWRSLLTAKAEGDLTVHINGRAFTREDAGKALNELTGRDVTLIDTPPATAQLHRAVPEKLLDEGVEEFTTSTLGAILPGTFFDFGPVHVITTATLRSIGEHAGHDIAPARYRPNLVIDTDTPGYPEDTWDEITVGPVKLKAIVPSPRCVVPTLAHGDLPPDPDAMCVLAKHHRVETEYGVFATAGAYFSVLEPGDVRLGDAVKIGG</sequence>
<reference evidence="2" key="1">
    <citation type="submission" date="2023-03" db="EMBL/GenBank/DDBJ databases">
        <title>Actinorhabdospora filicis NBRC 111898.</title>
        <authorList>
            <person name="Ichikawa N."/>
            <person name="Sato H."/>
            <person name="Tonouchi N."/>
        </authorList>
    </citation>
    <scope>NUCLEOTIDE SEQUENCE</scope>
    <source>
        <strain evidence="2">NBRC 111898</strain>
    </source>
</reference>
<dbReference type="GO" id="GO:0030151">
    <property type="term" value="F:molybdenum ion binding"/>
    <property type="evidence" value="ECO:0007669"/>
    <property type="project" value="InterPro"/>
</dbReference>
<dbReference type="RefSeq" id="WP_285666492.1">
    <property type="nucleotide sequence ID" value="NZ_BSTX01000005.1"/>
</dbReference>
<comment type="caution">
    <text evidence="2">The sequence shown here is derived from an EMBL/GenBank/DDBJ whole genome shotgun (WGS) entry which is preliminary data.</text>
</comment>
<evidence type="ECO:0000313" key="2">
    <source>
        <dbReference type="EMBL" id="GLZ81119.1"/>
    </source>
</evidence>
<dbReference type="EMBL" id="BSTX01000005">
    <property type="protein sequence ID" value="GLZ81119.1"/>
    <property type="molecule type" value="Genomic_DNA"/>
</dbReference>
<proteinExistence type="predicted"/>
<name>A0A9W6SQK0_9ACTN</name>
<dbReference type="GO" id="GO:0030170">
    <property type="term" value="F:pyridoxal phosphate binding"/>
    <property type="evidence" value="ECO:0007669"/>
    <property type="project" value="InterPro"/>
</dbReference>
<protein>
    <submittedName>
        <fullName evidence="2">Molybdenum cofactor biosynthesis protein</fullName>
    </submittedName>
</protein>
<gene>
    <name evidence="2" type="ORF">Afil01_59260</name>
</gene>
<keyword evidence="3" id="KW-1185">Reference proteome</keyword>
<dbReference type="AlphaFoldDB" id="A0A9W6SQK0"/>
<dbReference type="InterPro" id="IPR005303">
    <property type="entry name" value="MOCOS_middle"/>
</dbReference>
<dbReference type="InterPro" id="IPR011037">
    <property type="entry name" value="Pyrv_Knase-like_insert_dom_sf"/>
</dbReference>
<dbReference type="PROSITE" id="PS51340">
    <property type="entry name" value="MOSC"/>
    <property type="match status" value="1"/>
</dbReference>
<accession>A0A9W6SQK0</accession>
<evidence type="ECO:0000259" key="1">
    <source>
        <dbReference type="PROSITE" id="PS51340"/>
    </source>
</evidence>
<dbReference type="Pfam" id="PF03473">
    <property type="entry name" value="MOSC"/>
    <property type="match status" value="1"/>
</dbReference>
<dbReference type="SUPFAM" id="SSF50800">
    <property type="entry name" value="PK beta-barrel domain-like"/>
    <property type="match status" value="1"/>
</dbReference>
<feature type="domain" description="MOSC" evidence="1">
    <location>
        <begin position="110"/>
        <end position="257"/>
    </location>
</feature>
<dbReference type="Pfam" id="PF03476">
    <property type="entry name" value="MOSC_N"/>
    <property type="match status" value="1"/>
</dbReference>
<dbReference type="InterPro" id="IPR005302">
    <property type="entry name" value="MoCF_Sase_C"/>
</dbReference>
<organism evidence="2 3">
    <name type="scientific">Actinorhabdospora filicis</name>
    <dbReference type="NCBI Taxonomy" id="1785913"/>
    <lineage>
        <taxon>Bacteria</taxon>
        <taxon>Bacillati</taxon>
        <taxon>Actinomycetota</taxon>
        <taxon>Actinomycetes</taxon>
        <taxon>Micromonosporales</taxon>
        <taxon>Micromonosporaceae</taxon>
        <taxon>Actinorhabdospora</taxon>
    </lineage>
</organism>
<dbReference type="GO" id="GO:0003824">
    <property type="term" value="F:catalytic activity"/>
    <property type="evidence" value="ECO:0007669"/>
    <property type="project" value="InterPro"/>
</dbReference>